<dbReference type="CDD" id="cd00293">
    <property type="entry name" value="USP-like"/>
    <property type="match status" value="1"/>
</dbReference>
<comment type="similarity">
    <text evidence="1">Belongs to the universal stress protein A family.</text>
</comment>
<feature type="domain" description="UspA" evidence="2">
    <location>
        <begin position="1"/>
        <end position="142"/>
    </location>
</feature>
<evidence type="ECO:0000256" key="1">
    <source>
        <dbReference type="ARBA" id="ARBA00008791"/>
    </source>
</evidence>
<protein>
    <submittedName>
        <fullName evidence="3">Universal stress protein</fullName>
    </submittedName>
</protein>
<dbReference type="EMBL" id="JANSUY010000003">
    <property type="protein sequence ID" value="MCR9014700.1"/>
    <property type="molecule type" value="Genomic_DNA"/>
</dbReference>
<dbReference type="PANTHER" id="PTHR46268">
    <property type="entry name" value="STRESS RESPONSE PROTEIN NHAX"/>
    <property type="match status" value="1"/>
</dbReference>
<dbReference type="PRINTS" id="PR01438">
    <property type="entry name" value="UNVRSLSTRESS"/>
</dbReference>
<dbReference type="RefSeq" id="WP_258422581.1">
    <property type="nucleotide sequence ID" value="NZ_JANSUY010000003.1"/>
</dbReference>
<dbReference type="Pfam" id="PF00582">
    <property type="entry name" value="Usp"/>
    <property type="match status" value="1"/>
</dbReference>
<dbReference type="InterPro" id="IPR014729">
    <property type="entry name" value="Rossmann-like_a/b/a_fold"/>
</dbReference>
<dbReference type="PANTHER" id="PTHR46268:SF6">
    <property type="entry name" value="UNIVERSAL STRESS PROTEIN UP12"/>
    <property type="match status" value="1"/>
</dbReference>
<organism evidence="3 4">
    <name type="scientific">Aquiflexum gelatinilyticum</name>
    <dbReference type="NCBI Taxonomy" id="2961943"/>
    <lineage>
        <taxon>Bacteria</taxon>
        <taxon>Pseudomonadati</taxon>
        <taxon>Bacteroidota</taxon>
        <taxon>Cytophagia</taxon>
        <taxon>Cytophagales</taxon>
        <taxon>Cyclobacteriaceae</taxon>
        <taxon>Aquiflexum</taxon>
    </lineage>
</organism>
<dbReference type="AlphaFoldDB" id="A0A9X2P6P1"/>
<comment type="caution">
    <text evidence="3">The sequence shown here is derived from an EMBL/GenBank/DDBJ whole genome shotgun (WGS) entry which is preliminary data.</text>
</comment>
<sequence>MKRIIVPIDFSSYSDFALLSALKIAQKANSSITCVNVVSSLLDWNSLSNEQKAKNIEILDLEAEAKDKLKAFVLEHKLHTVPVETIVEIGVPQHVILEVAQKHKADLIVIGAYGAGYQEGKFIGSTIQHVLRNADCPVMAVKKILSGNDLRKMVFASMFNEDSRPAFTKMKAVLKDFHTSVHFLFVNTPSHFVNSDIAESRMDAYAKGFEDLVIHKHVYCHTEPENGIVEFAKTRKIGFIGIASGNRKGMSTYQVGVTDTVLYKSDIAVLSIKIE</sequence>
<dbReference type="Gene3D" id="3.40.50.620">
    <property type="entry name" value="HUPs"/>
    <property type="match status" value="2"/>
</dbReference>
<gene>
    <name evidence="3" type="ORF">NU887_06595</name>
</gene>
<dbReference type="Proteomes" id="UP001142175">
    <property type="component" value="Unassembled WGS sequence"/>
</dbReference>
<accession>A0A9X2P6P1</accession>
<evidence type="ECO:0000313" key="4">
    <source>
        <dbReference type="Proteomes" id="UP001142175"/>
    </source>
</evidence>
<reference evidence="3" key="1">
    <citation type="submission" date="2022-08" db="EMBL/GenBank/DDBJ databases">
        <authorList>
            <person name="Zhang D."/>
        </authorList>
    </citation>
    <scope>NUCLEOTIDE SEQUENCE</scope>
    <source>
        <strain evidence="3">XJ19-11</strain>
    </source>
</reference>
<name>A0A9X2P6P1_9BACT</name>
<evidence type="ECO:0000313" key="3">
    <source>
        <dbReference type="EMBL" id="MCR9014700.1"/>
    </source>
</evidence>
<proteinExistence type="inferred from homology"/>
<dbReference type="InterPro" id="IPR006016">
    <property type="entry name" value="UspA"/>
</dbReference>
<dbReference type="SUPFAM" id="SSF52402">
    <property type="entry name" value="Adenine nucleotide alpha hydrolases-like"/>
    <property type="match status" value="2"/>
</dbReference>
<dbReference type="InterPro" id="IPR006015">
    <property type="entry name" value="Universal_stress_UspA"/>
</dbReference>
<evidence type="ECO:0000259" key="2">
    <source>
        <dbReference type="Pfam" id="PF00582"/>
    </source>
</evidence>
<keyword evidence="4" id="KW-1185">Reference proteome</keyword>